<reference evidence="2" key="1">
    <citation type="journal article" date="2014" name="Front. Microbiol.">
        <title>High frequency of phylogenetically diverse reductive dehalogenase-homologous genes in deep subseafloor sedimentary metagenomes.</title>
        <authorList>
            <person name="Kawai M."/>
            <person name="Futagami T."/>
            <person name="Toyoda A."/>
            <person name="Takaki Y."/>
            <person name="Nishi S."/>
            <person name="Hori S."/>
            <person name="Arai W."/>
            <person name="Tsubouchi T."/>
            <person name="Morono Y."/>
            <person name="Uchiyama I."/>
            <person name="Ito T."/>
            <person name="Fujiyama A."/>
            <person name="Inagaki F."/>
            <person name="Takami H."/>
        </authorList>
    </citation>
    <scope>NUCLEOTIDE SEQUENCE</scope>
    <source>
        <strain evidence="2">Expedition CK06-06</strain>
    </source>
</reference>
<organism evidence="2">
    <name type="scientific">marine sediment metagenome</name>
    <dbReference type="NCBI Taxonomy" id="412755"/>
    <lineage>
        <taxon>unclassified sequences</taxon>
        <taxon>metagenomes</taxon>
        <taxon>ecological metagenomes</taxon>
    </lineage>
</organism>
<accession>X1SVV5</accession>
<comment type="caution">
    <text evidence="2">The sequence shown here is derived from an EMBL/GenBank/DDBJ whole genome shotgun (WGS) entry which is preliminary data.</text>
</comment>
<gene>
    <name evidence="2" type="ORF">S12H4_31350</name>
</gene>
<feature type="transmembrane region" description="Helical" evidence="1">
    <location>
        <begin position="39"/>
        <end position="58"/>
    </location>
</feature>
<keyword evidence="1" id="KW-0812">Transmembrane</keyword>
<name>X1SVV5_9ZZZZ</name>
<proteinExistence type="predicted"/>
<feature type="non-terminal residue" evidence="2">
    <location>
        <position position="1"/>
    </location>
</feature>
<dbReference type="AlphaFoldDB" id="X1SVV5"/>
<keyword evidence="1" id="KW-0472">Membrane</keyword>
<sequence>IFGLVLVGVGLIAFMYAEPDVFGSRIGGSEVQIMEASGIGAAVIGGGMAIGGIVRMIIRR</sequence>
<keyword evidence="1" id="KW-1133">Transmembrane helix</keyword>
<dbReference type="EMBL" id="BARW01018287">
    <property type="protein sequence ID" value="GAI97207.1"/>
    <property type="molecule type" value="Genomic_DNA"/>
</dbReference>
<evidence type="ECO:0000313" key="2">
    <source>
        <dbReference type="EMBL" id="GAI97207.1"/>
    </source>
</evidence>
<protein>
    <submittedName>
        <fullName evidence="2">Uncharacterized protein</fullName>
    </submittedName>
</protein>
<evidence type="ECO:0000256" key="1">
    <source>
        <dbReference type="SAM" id="Phobius"/>
    </source>
</evidence>